<dbReference type="AlphaFoldDB" id="M0RCC1"/>
<dbReference type="GeneTree" id="ENSGT00940000162205"/>
<dbReference type="GO" id="GO:0003796">
    <property type="term" value="F:lysozyme activity"/>
    <property type="evidence" value="ECO:0000318"/>
    <property type="project" value="GO_Central"/>
</dbReference>
<reference evidence="4" key="1">
    <citation type="submission" date="2024-01" db="EMBL/GenBank/DDBJ databases">
        <title>GRCr8: a new rat reference genome assembly contstructed from accurate long reads and long range scaffolding.</title>
        <authorList>
            <person name="Doris P.A."/>
            <person name="Kalbfleisch T."/>
            <person name="Li K."/>
            <person name="Howe K."/>
            <person name="Wood J."/>
        </authorList>
    </citation>
    <scope>NUCLEOTIDE SEQUENCE [LARGE SCALE GENOMIC DNA]</scope>
    <source>
        <strain evidence="4">Brown Norway</strain>
    </source>
</reference>
<dbReference type="eggNOG" id="ENOG502SUHW">
    <property type="taxonomic scope" value="Eukaryota"/>
</dbReference>
<dbReference type="InterPro" id="IPR001916">
    <property type="entry name" value="Glyco_hydro_22"/>
</dbReference>
<name>M0RCC1_RAT</name>
<keyword evidence="5" id="KW-1185">Reference proteome</keyword>
<sequence length="228" mass="25783">MLVFFFLLVFNRVCIQESGSAPSHVAHMFQNLSFRLVLIKPSILECYSLFLIITGSEARDHIEGFLAAMQFCSTVVVILATLLLATVDAKIYERCELARKLEKAGLNGFKGYTVGDWLCVAHYESGFDTSFVDHNPDGSSEYGIFQLNSAWWCNNGITPTQNLCHMDCNDLLNRHILDDIMCAKRVVSSHKSMKAWDSWTRHCAGHDLSEWLKGCDVPLKADSNYDDW</sequence>
<dbReference type="OMA" id="AWWCNNG"/>
<evidence type="ECO:0000313" key="6">
    <source>
        <dbReference type="RGD" id="1584964"/>
    </source>
</evidence>
<dbReference type="Gene3D" id="1.10.530.10">
    <property type="match status" value="1"/>
</dbReference>
<dbReference type="PANTHER" id="PTHR11407:SF31">
    <property type="entry name" value="SPERM ACROSOME-ASSOCIATED PROTEIN 5"/>
    <property type="match status" value="1"/>
</dbReference>
<dbReference type="PaxDb" id="10116-ENSRNOP00000067235"/>
<proteinExistence type="inferred from homology"/>
<dbReference type="OrthoDB" id="17373at2759"/>
<dbReference type="CTD" id="389852"/>
<dbReference type="GO" id="GO:0001669">
    <property type="term" value="C:acrosomal vesicle"/>
    <property type="evidence" value="ECO:0000318"/>
    <property type="project" value="GO_Central"/>
</dbReference>
<evidence type="ECO:0000313" key="5">
    <source>
        <dbReference type="Proteomes" id="UP000002494"/>
    </source>
</evidence>
<keyword evidence="1" id="KW-1015">Disulfide bond</keyword>
<organism evidence="4 5">
    <name type="scientific">Rattus norvegicus</name>
    <name type="common">Rat</name>
    <dbReference type="NCBI Taxonomy" id="10116"/>
    <lineage>
        <taxon>Eukaryota</taxon>
        <taxon>Metazoa</taxon>
        <taxon>Chordata</taxon>
        <taxon>Craniata</taxon>
        <taxon>Vertebrata</taxon>
        <taxon>Euteleostomi</taxon>
        <taxon>Mammalia</taxon>
        <taxon>Eutheria</taxon>
        <taxon>Euarchontoglires</taxon>
        <taxon>Glires</taxon>
        <taxon>Rodentia</taxon>
        <taxon>Myomorpha</taxon>
        <taxon>Muroidea</taxon>
        <taxon>Muridae</taxon>
        <taxon>Murinae</taxon>
        <taxon>Rattus</taxon>
    </lineage>
</organism>
<dbReference type="InterPro" id="IPR023346">
    <property type="entry name" value="Lysozyme-like_dom_sf"/>
</dbReference>
<evidence type="ECO:0000256" key="1">
    <source>
        <dbReference type="ARBA" id="ARBA00023157"/>
    </source>
</evidence>
<dbReference type="PRINTS" id="PR00137">
    <property type="entry name" value="LYSOZYME"/>
</dbReference>
<dbReference type="AGR" id="RGD:1584964"/>
<dbReference type="PROSITE" id="PS51348">
    <property type="entry name" value="GLYCOSYL_HYDROL_F22_2"/>
    <property type="match status" value="1"/>
</dbReference>
<dbReference type="Pfam" id="PF00062">
    <property type="entry name" value="Lys"/>
    <property type="match status" value="1"/>
</dbReference>
<keyword evidence="3" id="KW-0732">Signal</keyword>
<feature type="chain" id="PRO_5046489263" evidence="3">
    <location>
        <begin position="17"/>
        <end position="228"/>
    </location>
</feature>
<accession>M0RCC1</accession>
<gene>
    <name evidence="4 6" type="primary">Spaca5</name>
</gene>
<dbReference type="Bgee" id="ENSRNOG00000045622">
    <property type="expression patterns" value="Expressed in testis and 14 other cell types or tissues"/>
</dbReference>
<dbReference type="SMART" id="SM00263">
    <property type="entry name" value="LYZ1"/>
    <property type="match status" value="1"/>
</dbReference>
<dbReference type="Ensembl" id="ENSRNOT00000075264.3">
    <property type="protein sequence ID" value="ENSRNOP00000067235.2"/>
    <property type="gene ID" value="ENSRNOG00000045622.3"/>
</dbReference>
<dbReference type="HOGENOM" id="CLU_111620_0_1_1"/>
<feature type="signal peptide" evidence="3">
    <location>
        <begin position="1"/>
        <end position="16"/>
    </location>
</feature>
<reference evidence="4" key="2">
    <citation type="submission" date="2025-08" db="UniProtKB">
        <authorList>
            <consortium name="Ensembl"/>
        </authorList>
    </citation>
    <scope>IDENTIFICATION</scope>
    <source>
        <strain evidence="4">Brown Norway</strain>
    </source>
</reference>
<evidence type="ECO:0000256" key="3">
    <source>
        <dbReference type="SAM" id="SignalP"/>
    </source>
</evidence>
<dbReference type="SMR" id="M0RCC1"/>
<dbReference type="InterPro" id="IPR000974">
    <property type="entry name" value="Glyco_hydro_22_lys"/>
</dbReference>
<evidence type="ECO:0000256" key="2">
    <source>
        <dbReference type="RuleBase" id="RU004440"/>
    </source>
</evidence>
<dbReference type="PRINTS" id="PR00135">
    <property type="entry name" value="LYZLACT"/>
</dbReference>
<evidence type="ECO:0000313" key="4">
    <source>
        <dbReference type="Ensembl" id="ENSRNOP00000067235.2"/>
    </source>
</evidence>
<dbReference type="CDD" id="cd16897">
    <property type="entry name" value="LYZ_C"/>
    <property type="match status" value="1"/>
</dbReference>
<dbReference type="RGD" id="1584964">
    <property type="gene designation" value="Spaca5"/>
</dbReference>
<dbReference type="STRING" id="10116.ENSRNOP00000067235"/>
<reference evidence="4" key="3">
    <citation type="submission" date="2025-09" db="UniProtKB">
        <authorList>
            <consortium name="Ensembl"/>
        </authorList>
    </citation>
    <scope>IDENTIFICATION</scope>
    <source>
        <strain evidence="4">Brown Norway</strain>
    </source>
</reference>
<dbReference type="GO" id="GO:0036126">
    <property type="term" value="C:sperm flagellum"/>
    <property type="evidence" value="ECO:0000318"/>
    <property type="project" value="GO_Central"/>
</dbReference>
<protein>
    <submittedName>
        <fullName evidence="4">Sperm acrosome associated 5</fullName>
    </submittedName>
</protein>
<dbReference type="Proteomes" id="UP000002494">
    <property type="component" value="Chromosome X"/>
</dbReference>
<dbReference type="PANTHER" id="PTHR11407">
    <property type="entry name" value="LYSOZYME C"/>
    <property type="match status" value="1"/>
</dbReference>
<dbReference type="KEGG" id="rno:314431"/>
<dbReference type="GO" id="GO:0007342">
    <property type="term" value="P:fusion of sperm to egg plasma membrane involved in single fertilization"/>
    <property type="evidence" value="ECO:0000318"/>
    <property type="project" value="GO_Central"/>
</dbReference>
<dbReference type="SUPFAM" id="SSF53955">
    <property type="entry name" value="Lysozyme-like"/>
    <property type="match status" value="1"/>
</dbReference>
<dbReference type="FunCoup" id="M0RCC1">
    <property type="interactions" value="7"/>
</dbReference>
<comment type="similarity">
    <text evidence="2">Belongs to the glycosyl hydrolase 22 family.</text>
</comment>